<feature type="signal peptide" evidence="1">
    <location>
        <begin position="1"/>
        <end position="21"/>
    </location>
</feature>
<reference evidence="2 3" key="1">
    <citation type="submission" date="2019-02" db="EMBL/GenBank/DDBJ databases">
        <title>Genome sequencing of the rare red list fungi Antrodiella citrinella (Flaviporus citrinellus).</title>
        <authorList>
            <person name="Buettner E."/>
            <person name="Kellner H."/>
        </authorList>
    </citation>
    <scope>NUCLEOTIDE SEQUENCE [LARGE SCALE GENOMIC DNA]</scope>
    <source>
        <strain evidence="2 3">DSM 108506</strain>
    </source>
</reference>
<keyword evidence="3" id="KW-1185">Reference proteome</keyword>
<name>A0A4S4MLA1_9APHY</name>
<sequence length="154" mass="15489">MFTPFGCIFLLFALAATLAGAAPSRLFARQTGDLQCNIARVKIVGSILQAAQTARNLTQELSCGCGNSSSLIANVTSGIITAEDAVAEIVGAIFTGQAAPASARTQVGDGLTLALESAGNITSTDPAVTSNLATLTSQLIAAGQAGDDVLQDCN</sequence>
<comment type="caution">
    <text evidence="2">The sequence shown here is derived from an EMBL/GenBank/DDBJ whole genome shotgun (WGS) entry which is preliminary data.</text>
</comment>
<dbReference type="OrthoDB" id="3178264at2759"/>
<evidence type="ECO:0000313" key="3">
    <source>
        <dbReference type="Proteomes" id="UP000308730"/>
    </source>
</evidence>
<feature type="chain" id="PRO_5020263799" evidence="1">
    <location>
        <begin position="22"/>
        <end position="154"/>
    </location>
</feature>
<dbReference type="Proteomes" id="UP000308730">
    <property type="component" value="Unassembled WGS sequence"/>
</dbReference>
<proteinExistence type="predicted"/>
<gene>
    <name evidence="2" type="ORF">EUX98_g7667</name>
</gene>
<protein>
    <submittedName>
        <fullName evidence="2">Uncharacterized protein</fullName>
    </submittedName>
</protein>
<evidence type="ECO:0000256" key="1">
    <source>
        <dbReference type="SAM" id="SignalP"/>
    </source>
</evidence>
<keyword evidence="1" id="KW-0732">Signal</keyword>
<organism evidence="2 3">
    <name type="scientific">Antrodiella citrinella</name>
    <dbReference type="NCBI Taxonomy" id="2447956"/>
    <lineage>
        <taxon>Eukaryota</taxon>
        <taxon>Fungi</taxon>
        <taxon>Dikarya</taxon>
        <taxon>Basidiomycota</taxon>
        <taxon>Agaricomycotina</taxon>
        <taxon>Agaricomycetes</taxon>
        <taxon>Polyporales</taxon>
        <taxon>Steccherinaceae</taxon>
        <taxon>Antrodiella</taxon>
    </lineage>
</organism>
<dbReference type="AlphaFoldDB" id="A0A4S4MLA1"/>
<accession>A0A4S4MLA1</accession>
<evidence type="ECO:0000313" key="2">
    <source>
        <dbReference type="EMBL" id="THH26519.1"/>
    </source>
</evidence>
<dbReference type="EMBL" id="SGPM01000339">
    <property type="protein sequence ID" value="THH26519.1"/>
    <property type="molecule type" value="Genomic_DNA"/>
</dbReference>